<keyword evidence="5" id="KW-0804">Transcription</keyword>
<protein>
    <recommendedName>
        <fullName evidence="1">DNA-directed RNA polymerase</fullName>
        <ecNumber evidence="1">2.7.7.6</ecNumber>
    </recommendedName>
</protein>
<dbReference type="HOGENOM" id="CLU_2146815_0_0_1"/>
<dbReference type="Proteomes" id="UP000054166">
    <property type="component" value="Unassembled WGS sequence"/>
</dbReference>
<keyword evidence="3" id="KW-0808">Transferase</keyword>
<evidence type="ECO:0000259" key="6">
    <source>
        <dbReference type="Pfam" id="PF04990"/>
    </source>
</evidence>
<evidence type="ECO:0000259" key="7">
    <source>
        <dbReference type="Pfam" id="PF04998"/>
    </source>
</evidence>
<evidence type="ECO:0000256" key="4">
    <source>
        <dbReference type="ARBA" id="ARBA00022695"/>
    </source>
</evidence>
<dbReference type="Gene3D" id="3.30.1360.140">
    <property type="match status" value="1"/>
</dbReference>
<dbReference type="EMBL" id="KN833003">
    <property type="protein sequence ID" value="KIM80683.1"/>
    <property type="molecule type" value="Genomic_DNA"/>
</dbReference>
<proteinExistence type="predicted"/>
<dbReference type="EC" id="2.7.7.6" evidence="1"/>
<dbReference type="InterPro" id="IPR038593">
    <property type="entry name" value="RNA_pol_Rpb1_7_sf"/>
</dbReference>
<dbReference type="InterPro" id="IPR007073">
    <property type="entry name" value="RNA_pol_Rpb1_7"/>
</dbReference>
<sequence length="112" mass="12423">MTLNTFHYAGVSSKNVTLGVPRLKEIINVATNIKTPSLSVYLVPELARDPVPAKNVQQELAYTSLRTVTAAIEIWYDPVPTATIIPEDEVFVESFFAIPDEEIEAKLHLQSP</sequence>
<reference evidence="8 9" key="1">
    <citation type="submission" date="2014-04" db="EMBL/GenBank/DDBJ databases">
        <authorList>
            <consortium name="DOE Joint Genome Institute"/>
            <person name="Kuo A."/>
            <person name="Tarkka M."/>
            <person name="Buscot F."/>
            <person name="Kohler A."/>
            <person name="Nagy L.G."/>
            <person name="Floudas D."/>
            <person name="Copeland A."/>
            <person name="Barry K.W."/>
            <person name="Cichocki N."/>
            <person name="Veneault-Fourrey C."/>
            <person name="LaButti K."/>
            <person name="Lindquist E.A."/>
            <person name="Lipzen A."/>
            <person name="Lundell T."/>
            <person name="Morin E."/>
            <person name="Murat C."/>
            <person name="Sun H."/>
            <person name="Tunlid A."/>
            <person name="Henrissat B."/>
            <person name="Grigoriev I.V."/>
            <person name="Hibbett D.S."/>
            <person name="Martin F."/>
            <person name="Nordberg H.P."/>
            <person name="Cantor M.N."/>
            <person name="Hua S.X."/>
        </authorList>
    </citation>
    <scope>NUCLEOTIDE SEQUENCE [LARGE SCALE GENOMIC DNA]</scope>
    <source>
        <strain evidence="8 9">F 1598</strain>
    </source>
</reference>
<dbReference type="PANTHER" id="PTHR19376">
    <property type="entry name" value="DNA-DIRECTED RNA POLYMERASE"/>
    <property type="match status" value="1"/>
</dbReference>
<evidence type="ECO:0000256" key="5">
    <source>
        <dbReference type="ARBA" id="ARBA00023163"/>
    </source>
</evidence>
<evidence type="ECO:0000313" key="9">
    <source>
        <dbReference type="Proteomes" id="UP000054166"/>
    </source>
</evidence>
<dbReference type="Pfam" id="PF04990">
    <property type="entry name" value="RNA_pol_Rpb1_7"/>
    <property type="match status" value="1"/>
</dbReference>
<dbReference type="STRING" id="765440.A0A0C3B3C7"/>
<reference evidence="9" key="2">
    <citation type="submission" date="2015-01" db="EMBL/GenBank/DDBJ databases">
        <title>Evolutionary Origins and Diversification of the Mycorrhizal Mutualists.</title>
        <authorList>
            <consortium name="DOE Joint Genome Institute"/>
            <consortium name="Mycorrhizal Genomics Consortium"/>
            <person name="Kohler A."/>
            <person name="Kuo A."/>
            <person name="Nagy L.G."/>
            <person name="Floudas D."/>
            <person name="Copeland A."/>
            <person name="Barry K.W."/>
            <person name="Cichocki N."/>
            <person name="Veneault-Fourrey C."/>
            <person name="LaButti K."/>
            <person name="Lindquist E.A."/>
            <person name="Lipzen A."/>
            <person name="Lundell T."/>
            <person name="Morin E."/>
            <person name="Murat C."/>
            <person name="Riley R."/>
            <person name="Ohm R."/>
            <person name="Sun H."/>
            <person name="Tunlid A."/>
            <person name="Henrissat B."/>
            <person name="Grigoriev I.V."/>
            <person name="Hibbett D.S."/>
            <person name="Martin F."/>
        </authorList>
    </citation>
    <scope>NUCLEOTIDE SEQUENCE [LARGE SCALE GENOMIC DNA]</scope>
    <source>
        <strain evidence="9">F 1598</strain>
    </source>
</reference>
<organism evidence="8 9">
    <name type="scientific">Piloderma croceum (strain F 1598)</name>
    <dbReference type="NCBI Taxonomy" id="765440"/>
    <lineage>
        <taxon>Eukaryota</taxon>
        <taxon>Fungi</taxon>
        <taxon>Dikarya</taxon>
        <taxon>Basidiomycota</taxon>
        <taxon>Agaricomycotina</taxon>
        <taxon>Agaricomycetes</taxon>
        <taxon>Agaricomycetidae</taxon>
        <taxon>Atheliales</taxon>
        <taxon>Atheliaceae</taxon>
        <taxon>Piloderma</taxon>
    </lineage>
</organism>
<dbReference type="GO" id="GO:0005665">
    <property type="term" value="C:RNA polymerase II, core complex"/>
    <property type="evidence" value="ECO:0007669"/>
    <property type="project" value="TreeGrafter"/>
</dbReference>
<name>A0A0C3B3C7_PILCF</name>
<dbReference type="PANTHER" id="PTHR19376:SF37">
    <property type="entry name" value="DNA-DIRECTED RNA POLYMERASE II SUBUNIT RPB1"/>
    <property type="match status" value="1"/>
</dbReference>
<dbReference type="AlphaFoldDB" id="A0A0C3B3C7"/>
<dbReference type="Pfam" id="PF04998">
    <property type="entry name" value="RNA_pol_Rpb1_5"/>
    <property type="match status" value="1"/>
</dbReference>
<keyword evidence="9" id="KW-1185">Reference proteome</keyword>
<keyword evidence="2" id="KW-0240">DNA-directed RNA polymerase</keyword>
<feature type="domain" description="RNA polymerase Rpb1" evidence="7">
    <location>
        <begin position="1"/>
        <end position="62"/>
    </location>
</feature>
<evidence type="ECO:0000256" key="2">
    <source>
        <dbReference type="ARBA" id="ARBA00022478"/>
    </source>
</evidence>
<evidence type="ECO:0000256" key="1">
    <source>
        <dbReference type="ARBA" id="ARBA00012418"/>
    </source>
</evidence>
<accession>A0A0C3B3C7</accession>
<evidence type="ECO:0000313" key="8">
    <source>
        <dbReference type="EMBL" id="KIM80683.1"/>
    </source>
</evidence>
<dbReference type="OrthoDB" id="270392at2759"/>
<dbReference type="InterPro" id="IPR045867">
    <property type="entry name" value="DNA-dir_RpoC_beta_prime"/>
</dbReference>
<dbReference type="InParanoid" id="A0A0C3B3C7"/>
<keyword evidence="4" id="KW-0548">Nucleotidyltransferase</keyword>
<dbReference type="GO" id="GO:0003677">
    <property type="term" value="F:DNA binding"/>
    <property type="evidence" value="ECO:0007669"/>
    <property type="project" value="InterPro"/>
</dbReference>
<dbReference type="GO" id="GO:0006351">
    <property type="term" value="P:DNA-templated transcription"/>
    <property type="evidence" value="ECO:0007669"/>
    <property type="project" value="InterPro"/>
</dbReference>
<dbReference type="GO" id="GO:0003899">
    <property type="term" value="F:DNA-directed RNA polymerase activity"/>
    <property type="evidence" value="ECO:0007669"/>
    <property type="project" value="UniProtKB-EC"/>
</dbReference>
<feature type="domain" description="RNA polymerase Rpb1" evidence="6">
    <location>
        <begin position="63"/>
        <end position="112"/>
    </location>
</feature>
<gene>
    <name evidence="8" type="ORF">PILCRDRAFT_9488</name>
</gene>
<evidence type="ECO:0000256" key="3">
    <source>
        <dbReference type="ARBA" id="ARBA00022679"/>
    </source>
</evidence>
<dbReference type="SUPFAM" id="SSF64484">
    <property type="entry name" value="beta and beta-prime subunits of DNA dependent RNA-polymerase"/>
    <property type="match status" value="1"/>
</dbReference>
<dbReference type="InterPro" id="IPR007081">
    <property type="entry name" value="RNA_pol_Rpb1_5"/>
</dbReference>